<dbReference type="PROSITE" id="PS00136">
    <property type="entry name" value="SUBTILASE_ASP"/>
    <property type="match status" value="1"/>
</dbReference>
<dbReference type="PRINTS" id="PR00723">
    <property type="entry name" value="SUBTILISIN"/>
</dbReference>
<keyword evidence="11" id="KW-1185">Reference proteome</keyword>
<dbReference type="PROSITE" id="PS51892">
    <property type="entry name" value="SUBTILASE"/>
    <property type="match status" value="1"/>
</dbReference>
<dbReference type="InterPro" id="IPR015500">
    <property type="entry name" value="Peptidase_S8_subtilisin-rel"/>
</dbReference>
<keyword evidence="2 5" id="KW-0645">Protease</keyword>
<accession>A0ABX0Q5P4</accession>
<dbReference type="InterPro" id="IPR023828">
    <property type="entry name" value="Peptidase_S8_Ser-AS"/>
</dbReference>
<comment type="caution">
    <text evidence="10">The sequence shown here is derived from an EMBL/GenBank/DDBJ whole genome shotgun (WGS) entry which is preliminary data.</text>
</comment>
<dbReference type="InterPro" id="IPR000209">
    <property type="entry name" value="Peptidase_S8/S53_dom"/>
</dbReference>
<comment type="similarity">
    <text evidence="1 5 6">Belongs to the peptidase S8 family.</text>
</comment>
<dbReference type="CDD" id="cd07496">
    <property type="entry name" value="Peptidases_S8_13"/>
    <property type="match status" value="1"/>
</dbReference>
<evidence type="ECO:0000256" key="7">
    <source>
        <dbReference type="SAM" id="MobiDB-lite"/>
    </source>
</evidence>
<dbReference type="InterPro" id="IPR023827">
    <property type="entry name" value="Peptidase_S8_Asp-AS"/>
</dbReference>
<dbReference type="PANTHER" id="PTHR43806:SF11">
    <property type="entry name" value="CEREVISIN-RELATED"/>
    <property type="match status" value="1"/>
</dbReference>
<feature type="active site" description="Charge relay system" evidence="5">
    <location>
        <position position="194"/>
    </location>
</feature>
<proteinExistence type="inferred from homology"/>
<dbReference type="Pfam" id="PF00082">
    <property type="entry name" value="Peptidase_S8"/>
    <property type="match status" value="1"/>
</dbReference>
<protein>
    <submittedName>
        <fullName evidence="10">S8 family serine peptidase</fullName>
    </submittedName>
</protein>
<dbReference type="Proteomes" id="UP001429601">
    <property type="component" value="Unassembled WGS sequence"/>
</dbReference>
<feature type="active site" description="Charge relay system" evidence="5">
    <location>
        <position position="374"/>
    </location>
</feature>
<evidence type="ECO:0000256" key="3">
    <source>
        <dbReference type="ARBA" id="ARBA00022801"/>
    </source>
</evidence>
<evidence type="ECO:0000313" key="10">
    <source>
        <dbReference type="EMBL" id="NID05264.1"/>
    </source>
</evidence>
<evidence type="ECO:0000256" key="1">
    <source>
        <dbReference type="ARBA" id="ARBA00011073"/>
    </source>
</evidence>
<reference evidence="10 11" key="1">
    <citation type="journal article" date="2011" name="Curr. Microbiol.">
        <title>Luteibacter jiangsuensis sp. nov.: a methamidophos-degrading bacterium isolated from a methamidophos-manufacturing factory.</title>
        <authorList>
            <person name="Wang L."/>
            <person name="Wang G.L."/>
            <person name="Li S.P."/>
            <person name="Jiang J.D."/>
        </authorList>
    </citation>
    <scope>NUCLEOTIDE SEQUENCE [LARGE SCALE GENOMIC DNA]</scope>
    <source>
        <strain evidence="10 11">CGMCC 1.10133</strain>
    </source>
</reference>
<evidence type="ECO:0000256" key="8">
    <source>
        <dbReference type="SAM" id="SignalP"/>
    </source>
</evidence>
<keyword evidence="4 5" id="KW-0720">Serine protease</keyword>
<evidence type="ECO:0000256" key="2">
    <source>
        <dbReference type="ARBA" id="ARBA00022670"/>
    </source>
</evidence>
<dbReference type="EMBL" id="JAAQQR010000004">
    <property type="protein sequence ID" value="NID05264.1"/>
    <property type="molecule type" value="Genomic_DNA"/>
</dbReference>
<sequence length="440" mass="45936">MRFVPPMAIALLTISTLATASPAQYIVHFPAETHARVARSVPDASFLALARTGGLRPIRTLASGGEVVELRTEEAAALARQPGVTVEEDLLLAPHTIVDSLWKRQWYMHDARVGVDAQVAWKYTRGAGAVVAMLDTGITPHPEFDGQLLPGYDFVSNVDTARDGDGRDADPTDPGNWSEPGDCGFAEARRSTWHGTHMAGLVVARAGNRAGIVGLAPEAKLIPVRVLGRCGGRASDLADAIVWASGGHVPGVPPVSRRADVINVSMGTSGPCVSSLRQAIEDARARGSVVVTSAGNDQKNVNTNTPANCPGVISVAALGRDGGMAWYSNFGQQVTLSAPGGNLLAVGMDNILSTWDTGKRGHERSVFGYRGGTSAAAPLVSALVALMRSADPDIGVDEVTAQLVDNARPIPGRCPKGCGAGLMDAGATVDAVVEDRARRH</sequence>
<evidence type="ECO:0000313" key="11">
    <source>
        <dbReference type="Proteomes" id="UP001429601"/>
    </source>
</evidence>
<dbReference type="SUPFAM" id="SSF52743">
    <property type="entry name" value="Subtilisin-like"/>
    <property type="match status" value="1"/>
</dbReference>
<name>A0ABX0Q5P4_9GAMM</name>
<evidence type="ECO:0000256" key="4">
    <source>
        <dbReference type="ARBA" id="ARBA00022825"/>
    </source>
</evidence>
<dbReference type="InterPro" id="IPR036852">
    <property type="entry name" value="Peptidase_S8/S53_dom_sf"/>
</dbReference>
<feature type="domain" description="Peptidase S8/S53" evidence="9">
    <location>
        <begin position="126"/>
        <end position="420"/>
    </location>
</feature>
<evidence type="ECO:0000256" key="6">
    <source>
        <dbReference type="RuleBase" id="RU003355"/>
    </source>
</evidence>
<dbReference type="InterPro" id="IPR050131">
    <property type="entry name" value="Peptidase_S8_subtilisin-like"/>
</dbReference>
<keyword evidence="3 5" id="KW-0378">Hydrolase</keyword>
<dbReference type="PROSITE" id="PS00138">
    <property type="entry name" value="SUBTILASE_SER"/>
    <property type="match status" value="1"/>
</dbReference>
<feature type="signal peptide" evidence="8">
    <location>
        <begin position="1"/>
        <end position="20"/>
    </location>
</feature>
<dbReference type="InterPro" id="IPR034176">
    <property type="entry name" value="Peptidases_S8_13"/>
</dbReference>
<feature type="chain" id="PRO_5046600013" evidence="8">
    <location>
        <begin position="21"/>
        <end position="440"/>
    </location>
</feature>
<dbReference type="PANTHER" id="PTHR43806">
    <property type="entry name" value="PEPTIDASE S8"/>
    <property type="match status" value="1"/>
</dbReference>
<dbReference type="RefSeq" id="WP_167125680.1">
    <property type="nucleotide sequence ID" value="NZ_JAAQQR010000004.1"/>
</dbReference>
<evidence type="ECO:0000256" key="5">
    <source>
        <dbReference type="PROSITE-ProRule" id="PRU01240"/>
    </source>
</evidence>
<feature type="active site" description="Charge relay system" evidence="5">
    <location>
        <position position="135"/>
    </location>
</feature>
<dbReference type="Gene3D" id="3.40.50.200">
    <property type="entry name" value="Peptidase S8/S53 domain"/>
    <property type="match status" value="1"/>
</dbReference>
<feature type="region of interest" description="Disordered" evidence="7">
    <location>
        <begin position="160"/>
        <end position="180"/>
    </location>
</feature>
<organism evidence="10 11">
    <name type="scientific">Luteibacter jiangsuensis</name>
    <dbReference type="NCBI Taxonomy" id="637577"/>
    <lineage>
        <taxon>Bacteria</taxon>
        <taxon>Pseudomonadati</taxon>
        <taxon>Pseudomonadota</taxon>
        <taxon>Gammaproteobacteria</taxon>
        <taxon>Lysobacterales</taxon>
        <taxon>Rhodanobacteraceae</taxon>
        <taxon>Luteibacter</taxon>
    </lineage>
</organism>
<keyword evidence="8" id="KW-0732">Signal</keyword>
<feature type="compositionally biased region" description="Basic and acidic residues" evidence="7">
    <location>
        <begin position="160"/>
        <end position="170"/>
    </location>
</feature>
<gene>
    <name evidence="10" type="ORF">HBF26_10225</name>
</gene>
<evidence type="ECO:0000259" key="9">
    <source>
        <dbReference type="Pfam" id="PF00082"/>
    </source>
</evidence>